<organism evidence="1 2">
    <name type="scientific">Novosphingobium bradum</name>
    <dbReference type="NCBI Taxonomy" id="1737444"/>
    <lineage>
        <taxon>Bacteria</taxon>
        <taxon>Pseudomonadati</taxon>
        <taxon>Pseudomonadota</taxon>
        <taxon>Alphaproteobacteria</taxon>
        <taxon>Sphingomonadales</taxon>
        <taxon>Sphingomonadaceae</taxon>
        <taxon>Novosphingobium</taxon>
    </lineage>
</organism>
<reference evidence="2" key="1">
    <citation type="journal article" date="2019" name="Int. J. Syst. Evol. Microbiol.">
        <title>The Global Catalogue of Microorganisms (GCM) 10K type strain sequencing project: providing services to taxonomists for standard genome sequencing and annotation.</title>
        <authorList>
            <consortium name="The Broad Institute Genomics Platform"/>
            <consortium name="The Broad Institute Genome Sequencing Center for Infectious Disease"/>
            <person name="Wu L."/>
            <person name="Ma J."/>
        </authorList>
    </citation>
    <scope>NUCLEOTIDE SEQUENCE [LARGE SCALE GENOMIC DNA]</scope>
    <source>
        <strain evidence="2">KCTC 42984</strain>
    </source>
</reference>
<sequence>MRVSALASEVVQYCLVVKDVEAAVAAWSRDLGAGPFFLLDPFVGVRERPDGSQSRSVARIALGQCGPVQIELVELIEGTDSIFSQATLGTGVAGFHHVAVFAHDLEAAVADFAGKGFAWWQRSDDIVFIDCRDSLGFFVEIYRGGRGIEAVYEKIARAAAGWDGSRPLRPYVEM</sequence>
<gene>
    <name evidence="1" type="ORF">ACFOD9_05385</name>
</gene>
<evidence type="ECO:0000313" key="2">
    <source>
        <dbReference type="Proteomes" id="UP001595604"/>
    </source>
</evidence>
<dbReference type="Proteomes" id="UP001595604">
    <property type="component" value="Unassembled WGS sequence"/>
</dbReference>
<keyword evidence="2" id="KW-1185">Reference proteome</keyword>
<name>A0ABV7IN65_9SPHN</name>
<dbReference type="Pfam" id="PF13669">
    <property type="entry name" value="Glyoxalase_4"/>
    <property type="match status" value="1"/>
</dbReference>
<evidence type="ECO:0000313" key="1">
    <source>
        <dbReference type="EMBL" id="MFC3173679.1"/>
    </source>
</evidence>
<dbReference type="InterPro" id="IPR029068">
    <property type="entry name" value="Glyas_Bleomycin-R_OHBP_Dase"/>
</dbReference>
<proteinExistence type="predicted"/>
<comment type="caution">
    <text evidence="1">The sequence shown here is derived from an EMBL/GenBank/DDBJ whole genome shotgun (WGS) entry which is preliminary data.</text>
</comment>
<accession>A0ABV7IN65</accession>
<dbReference type="Gene3D" id="3.10.180.10">
    <property type="entry name" value="2,3-Dihydroxybiphenyl 1,2-Dioxygenase, domain 1"/>
    <property type="match status" value="1"/>
</dbReference>
<protein>
    <submittedName>
        <fullName evidence="1">VOC family protein</fullName>
    </submittedName>
</protein>
<dbReference type="RefSeq" id="WP_379509064.1">
    <property type="nucleotide sequence ID" value="NZ_JBHRTQ010000005.1"/>
</dbReference>
<dbReference type="EMBL" id="JBHRTQ010000005">
    <property type="protein sequence ID" value="MFC3173679.1"/>
    <property type="molecule type" value="Genomic_DNA"/>
</dbReference>
<dbReference type="SUPFAM" id="SSF54593">
    <property type="entry name" value="Glyoxalase/Bleomycin resistance protein/Dihydroxybiphenyl dioxygenase"/>
    <property type="match status" value="1"/>
</dbReference>